<dbReference type="PANTHER" id="PTHR39087">
    <property type="entry name" value="UPF0104 MEMBRANE PROTEIN MJ1595"/>
    <property type="match status" value="1"/>
</dbReference>
<evidence type="ECO:0000256" key="1">
    <source>
        <dbReference type="ARBA" id="ARBA00004651"/>
    </source>
</evidence>
<dbReference type="EMBL" id="BMIG01000004">
    <property type="protein sequence ID" value="GGA94315.1"/>
    <property type="molecule type" value="Genomic_DNA"/>
</dbReference>
<accession>A0A916SF43</accession>
<feature type="transmembrane region" description="Helical" evidence="6">
    <location>
        <begin position="156"/>
        <end position="175"/>
    </location>
</feature>
<proteinExistence type="predicted"/>
<evidence type="ECO:0000313" key="7">
    <source>
        <dbReference type="EMBL" id="GGA94315.1"/>
    </source>
</evidence>
<keyword evidence="3 6" id="KW-0812">Transmembrane</keyword>
<dbReference type="PANTHER" id="PTHR39087:SF2">
    <property type="entry name" value="UPF0104 MEMBRANE PROTEIN MJ1595"/>
    <property type="match status" value="1"/>
</dbReference>
<evidence type="ECO:0000256" key="4">
    <source>
        <dbReference type="ARBA" id="ARBA00022989"/>
    </source>
</evidence>
<evidence type="ECO:0008006" key="9">
    <source>
        <dbReference type="Google" id="ProtNLM"/>
    </source>
</evidence>
<sequence>MSLPGRLASRLPIKPLLLVMGAAASVYAAVLAVFADHSPLVTLQALGSLAGVQAIALCLLNYLLRGLRWRLWMAHYGRPLQITEALRFYLAGYTFTPTPGNVGEAARGLLLARNPLSATQSLAIFGAERLADLLSLLLLCLPVAWWLTGLAGPQRVLGLAGLAVLAAFTVFALLFRFRHKLLLRFAWLNEAWACLASRPLLWLGLSLIAWMAQGVAVWLLCREAGLSVSTLEATGFYALAMVGGALSLLPAGLGGMEAILTALLVAHGASAGLALGITVQVRLVTLWLAVAIGALALVYSAAIRKDINFR</sequence>
<organism evidence="7 8">
    <name type="scientific">Polaromonas eurypsychrophila</name>
    <dbReference type="NCBI Taxonomy" id="1614635"/>
    <lineage>
        <taxon>Bacteria</taxon>
        <taxon>Pseudomonadati</taxon>
        <taxon>Pseudomonadota</taxon>
        <taxon>Betaproteobacteria</taxon>
        <taxon>Burkholderiales</taxon>
        <taxon>Comamonadaceae</taxon>
        <taxon>Polaromonas</taxon>
    </lineage>
</organism>
<dbReference type="AlphaFoldDB" id="A0A916SF43"/>
<comment type="subcellular location">
    <subcellularLocation>
        <location evidence="1">Cell membrane</location>
        <topology evidence="1">Multi-pass membrane protein</topology>
    </subcellularLocation>
</comment>
<feature type="transmembrane region" description="Helical" evidence="6">
    <location>
        <begin position="200"/>
        <end position="221"/>
    </location>
</feature>
<dbReference type="InterPro" id="IPR022791">
    <property type="entry name" value="L-PG_synthase/AglD"/>
</dbReference>
<comment type="caution">
    <text evidence="7">The sequence shown here is derived from an EMBL/GenBank/DDBJ whole genome shotgun (WGS) entry which is preliminary data.</text>
</comment>
<keyword evidence="2" id="KW-1003">Cell membrane</keyword>
<dbReference type="Pfam" id="PF03706">
    <property type="entry name" value="LPG_synthase_TM"/>
    <property type="match status" value="1"/>
</dbReference>
<evidence type="ECO:0000256" key="5">
    <source>
        <dbReference type="ARBA" id="ARBA00023136"/>
    </source>
</evidence>
<evidence type="ECO:0000256" key="3">
    <source>
        <dbReference type="ARBA" id="ARBA00022692"/>
    </source>
</evidence>
<feature type="transmembrane region" description="Helical" evidence="6">
    <location>
        <begin position="284"/>
        <end position="303"/>
    </location>
</feature>
<keyword evidence="5 6" id="KW-0472">Membrane</keyword>
<protein>
    <recommendedName>
        <fullName evidence="9">TIGR00374 family protein</fullName>
    </recommendedName>
</protein>
<feature type="transmembrane region" description="Helical" evidence="6">
    <location>
        <begin position="258"/>
        <end position="278"/>
    </location>
</feature>
<reference evidence="7" key="1">
    <citation type="journal article" date="2014" name="Int. J. Syst. Evol. Microbiol.">
        <title>Complete genome sequence of Corynebacterium casei LMG S-19264T (=DSM 44701T), isolated from a smear-ripened cheese.</title>
        <authorList>
            <consortium name="US DOE Joint Genome Institute (JGI-PGF)"/>
            <person name="Walter F."/>
            <person name="Albersmeier A."/>
            <person name="Kalinowski J."/>
            <person name="Ruckert C."/>
        </authorList>
    </citation>
    <scope>NUCLEOTIDE SEQUENCE</scope>
    <source>
        <strain evidence="7">CGMCC 1.15322</strain>
    </source>
</reference>
<feature type="transmembrane region" description="Helical" evidence="6">
    <location>
        <begin position="130"/>
        <end position="150"/>
    </location>
</feature>
<feature type="transmembrane region" description="Helical" evidence="6">
    <location>
        <begin position="41"/>
        <end position="64"/>
    </location>
</feature>
<keyword evidence="8" id="KW-1185">Reference proteome</keyword>
<evidence type="ECO:0000256" key="2">
    <source>
        <dbReference type="ARBA" id="ARBA00022475"/>
    </source>
</evidence>
<reference evidence="7" key="2">
    <citation type="submission" date="2020-09" db="EMBL/GenBank/DDBJ databases">
        <authorList>
            <person name="Sun Q."/>
            <person name="Zhou Y."/>
        </authorList>
    </citation>
    <scope>NUCLEOTIDE SEQUENCE</scope>
    <source>
        <strain evidence="7">CGMCC 1.15322</strain>
    </source>
</reference>
<dbReference type="GO" id="GO:0005886">
    <property type="term" value="C:plasma membrane"/>
    <property type="evidence" value="ECO:0007669"/>
    <property type="project" value="UniProtKB-SubCell"/>
</dbReference>
<feature type="transmembrane region" description="Helical" evidence="6">
    <location>
        <begin position="233"/>
        <end position="251"/>
    </location>
</feature>
<feature type="transmembrane region" description="Helical" evidence="6">
    <location>
        <begin position="16"/>
        <end position="35"/>
    </location>
</feature>
<evidence type="ECO:0000313" key="8">
    <source>
        <dbReference type="Proteomes" id="UP000620596"/>
    </source>
</evidence>
<dbReference type="Proteomes" id="UP000620596">
    <property type="component" value="Unassembled WGS sequence"/>
</dbReference>
<gene>
    <name evidence="7" type="ORF">GCM10011496_14240</name>
</gene>
<keyword evidence="4 6" id="KW-1133">Transmembrane helix</keyword>
<name>A0A916SF43_9BURK</name>
<evidence type="ECO:0000256" key="6">
    <source>
        <dbReference type="SAM" id="Phobius"/>
    </source>
</evidence>